<evidence type="ECO:0000313" key="7">
    <source>
        <dbReference type="Proteomes" id="UP000650833"/>
    </source>
</evidence>
<dbReference type="CDD" id="cd12951">
    <property type="entry name" value="RRP7_Rrp7A"/>
    <property type="match status" value="1"/>
</dbReference>
<keyword evidence="2" id="KW-0175">Coiled coil</keyword>
<comment type="similarity">
    <text evidence="1">Belongs to the RRP7 family.</text>
</comment>
<dbReference type="Pfam" id="PF17799">
    <property type="entry name" value="RRM_Rrp7"/>
    <property type="match status" value="1"/>
</dbReference>
<name>A0A8H7R872_9FUNG</name>
<dbReference type="Proteomes" id="UP000650833">
    <property type="component" value="Unassembled WGS sequence"/>
</dbReference>
<dbReference type="InterPro" id="IPR040447">
    <property type="entry name" value="RRM_Rrp7"/>
</dbReference>
<evidence type="ECO:0000259" key="5">
    <source>
        <dbReference type="Pfam" id="PF17799"/>
    </source>
</evidence>
<feature type="domain" description="Rrp7 RRM-like N-terminal" evidence="5">
    <location>
        <begin position="30"/>
        <end position="163"/>
    </location>
</feature>
<dbReference type="SUPFAM" id="SSF54928">
    <property type="entry name" value="RNA-binding domain, RBD"/>
    <property type="match status" value="1"/>
</dbReference>
<dbReference type="Gene3D" id="6.10.250.1770">
    <property type="match status" value="1"/>
</dbReference>
<comment type="caution">
    <text evidence="6">The sequence shown here is derived from an EMBL/GenBank/DDBJ whole genome shotgun (WGS) entry which is preliminary data.</text>
</comment>
<sequence>MAKAKKSSSATATKQTVEVQDKTPKQLEDFQGFKVLPVIMDENNKNVRHYFYIRKHDSKSLVDEDIKDRTLFMLNLPADTTDRHIKKLFKGHGIDQITYSDSGSSVSEDYWKIAAKQNQQQLEAATNKKSKKHQKQQEQVEPEVRELRRLFTSGSSAHIVFSTEDDLTQVLSMRRVEKKWAKEDEAFDQPLGFERYILAYDLSRPSAMDLQQEVDSFMMKFKADEYQKEREKLERMNQMDDDGFTVVVRHKKTKATDGTIHVGSITAEAAEAQREHQLKKKKELVNFYRFQMREKKQNELVDLRKRFEEDKAKIAQLKQTRKFKPY</sequence>
<evidence type="ECO:0008006" key="8">
    <source>
        <dbReference type="Google" id="ProtNLM"/>
    </source>
</evidence>
<accession>A0A8H7R872</accession>
<dbReference type="OrthoDB" id="5390at2759"/>
<feature type="region of interest" description="Disordered" evidence="3">
    <location>
        <begin position="121"/>
        <end position="143"/>
    </location>
</feature>
<dbReference type="InterPro" id="IPR024326">
    <property type="entry name" value="RRP7_C"/>
</dbReference>
<dbReference type="PANTHER" id="PTHR13191">
    <property type="entry name" value="RIBOSOMAL RNA PROCESSING PROTEIN 7-RELATED"/>
    <property type="match status" value="1"/>
</dbReference>
<dbReference type="GO" id="GO:0003676">
    <property type="term" value="F:nucleic acid binding"/>
    <property type="evidence" value="ECO:0007669"/>
    <property type="project" value="InterPro"/>
</dbReference>
<dbReference type="GO" id="GO:0034456">
    <property type="term" value="C:UTP-C complex"/>
    <property type="evidence" value="ECO:0007669"/>
    <property type="project" value="TreeGrafter"/>
</dbReference>
<evidence type="ECO:0000259" key="4">
    <source>
        <dbReference type="Pfam" id="PF12923"/>
    </source>
</evidence>
<protein>
    <recommendedName>
        <fullName evidence="8">Ribosomal RNA-processing protein 7</fullName>
    </recommendedName>
</protein>
<dbReference type="Pfam" id="PF12923">
    <property type="entry name" value="RRP7"/>
    <property type="match status" value="1"/>
</dbReference>
<organism evidence="6 7">
    <name type="scientific">Mucor plumbeus</name>
    <dbReference type="NCBI Taxonomy" id="97098"/>
    <lineage>
        <taxon>Eukaryota</taxon>
        <taxon>Fungi</taxon>
        <taxon>Fungi incertae sedis</taxon>
        <taxon>Mucoromycota</taxon>
        <taxon>Mucoromycotina</taxon>
        <taxon>Mucoromycetes</taxon>
        <taxon>Mucorales</taxon>
        <taxon>Mucorineae</taxon>
        <taxon>Mucoraceae</taxon>
        <taxon>Mucor</taxon>
    </lineage>
</organism>
<dbReference type="PANTHER" id="PTHR13191:SF0">
    <property type="entry name" value="RIBOSOMAL RNA-PROCESSING PROTEIN 7 HOMOLOG A-RELATED"/>
    <property type="match status" value="1"/>
</dbReference>
<evidence type="ECO:0000256" key="1">
    <source>
        <dbReference type="ARBA" id="ARBA00006110"/>
    </source>
</evidence>
<feature type="region of interest" description="Disordered" evidence="3">
    <location>
        <begin position="1"/>
        <end position="23"/>
    </location>
</feature>
<dbReference type="AlphaFoldDB" id="A0A8H7R872"/>
<reference evidence="6" key="1">
    <citation type="submission" date="2020-12" db="EMBL/GenBank/DDBJ databases">
        <title>Metabolic potential, ecology and presence of endohyphal bacteria is reflected in genomic diversity of Mucoromycotina.</title>
        <authorList>
            <person name="Muszewska A."/>
            <person name="Okrasinska A."/>
            <person name="Steczkiewicz K."/>
            <person name="Drgas O."/>
            <person name="Orlowska M."/>
            <person name="Perlinska-Lenart U."/>
            <person name="Aleksandrzak-Piekarczyk T."/>
            <person name="Szatraj K."/>
            <person name="Zielenkiewicz U."/>
            <person name="Pilsyk S."/>
            <person name="Malc E."/>
            <person name="Mieczkowski P."/>
            <person name="Kruszewska J.S."/>
            <person name="Biernat P."/>
            <person name="Pawlowska J."/>
        </authorList>
    </citation>
    <scope>NUCLEOTIDE SEQUENCE</scope>
    <source>
        <strain evidence="6">CBS 226.32</strain>
    </source>
</reference>
<dbReference type="GO" id="GO:0006364">
    <property type="term" value="P:rRNA processing"/>
    <property type="evidence" value="ECO:0007669"/>
    <property type="project" value="TreeGrafter"/>
</dbReference>
<dbReference type="EMBL" id="JAEPRC010000155">
    <property type="protein sequence ID" value="KAG2206336.1"/>
    <property type="molecule type" value="Genomic_DNA"/>
</dbReference>
<evidence type="ECO:0000313" key="6">
    <source>
        <dbReference type="EMBL" id="KAG2206336.1"/>
    </source>
</evidence>
<keyword evidence="7" id="KW-1185">Reference proteome</keyword>
<feature type="coiled-coil region" evidence="2">
    <location>
        <begin position="293"/>
        <end position="320"/>
    </location>
</feature>
<dbReference type="InterPro" id="IPR035979">
    <property type="entry name" value="RBD_domain_sf"/>
</dbReference>
<dbReference type="InterPro" id="IPR040446">
    <property type="entry name" value="RRP7"/>
</dbReference>
<dbReference type="GO" id="GO:0032545">
    <property type="term" value="C:CURI complex"/>
    <property type="evidence" value="ECO:0007669"/>
    <property type="project" value="TreeGrafter"/>
</dbReference>
<proteinExistence type="inferred from homology"/>
<evidence type="ECO:0000256" key="3">
    <source>
        <dbReference type="SAM" id="MobiDB-lite"/>
    </source>
</evidence>
<gene>
    <name evidence="6" type="ORF">INT46_003572</name>
</gene>
<evidence type="ECO:0000256" key="2">
    <source>
        <dbReference type="SAM" id="Coils"/>
    </source>
</evidence>
<feature type="domain" description="Ribosomal RNA-processing protein 7 C-terminal" evidence="4">
    <location>
        <begin position="203"/>
        <end position="326"/>
    </location>
</feature>
<dbReference type="GO" id="GO:0000028">
    <property type="term" value="P:ribosomal small subunit assembly"/>
    <property type="evidence" value="ECO:0007669"/>
    <property type="project" value="TreeGrafter"/>
</dbReference>